<evidence type="ECO:0000313" key="3">
    <source>
        <dbReference type="Proteomes" id="UP000314294"/>
    </source>
</evidence>
<dbReference type="Proteomes" id="UP000314294">
    <property type="component" value="Unassembled WGS sequence"/>
</dbReference>
<comment type="caution">
    <text evidence="2">The sequence shown here is derived from an EMBL/GenBank/DDBJ whole genome shotgun (WGS) entry which is preliminary data.</text>
</comment>
<protein>
    <submittedName>
        <fullName evidence="2">Uncharacterized protein</fullName>
    </submittedName>
</protein>
<feature type="region of interest" description="Disordered" evidence="1">
    <location>
        <begin position="343"/>
        <end position="380"/>
    </location>
</feature>
<keyword evidence="3" id="KW-1185">Reference proteome</keyword>
<organism evidence="2 3">
    <name type="scientific">Liparis tanakae</name>
    <name type="common">Tanaka's snailfish</name>
    <dbReference type="NCBI Taxonomy" id="230148"/>
    <lineage>
        <taxon>Eukaryota</taxon>
        <taxon>Metazoa</taxon>
        <taxon>Chordata</taxon>
        <taxon>Craniata</taxon>
        <taxon>Vertebrata</taxon>
        <taxon>Euteleostomi</taxon>
        <taxon>Actinopterygii</taxon>
        <taxon>Neopterygii</taxon>
        <taxon>Teleostei</taxon>
        <taxon>Neoteleostei</taxon>
        <taxon>Acanthomorphata</taxon>
        <taxon>Eupercaria</taxon>
        <taxon>Perciformes</taxon>
        <taxon>Cottioidei</taxon>
        <taxon>Cottales</taxon>
        <taxon>Liparidae</taxon>
        <taxon>Liparis</taxon>
    </lineage>
</organism>
<dbReference type="OrthoDB" id="10645431at2759"/>
<proteinExistence type="predicted"/>
<name>A0A4Z2F019_9TELE</name>
<dbReference type="AlphaFoldDB" id="A0A4Z2F019"/>
<feature type="region of interest" description="Disordered" evidence="1">
    <location>
        <begin position="61"/>
        <end position="106"/>
    </location>
</feature>
<sequence length="380" mass="41167">MLLLTADGKMWGCKGCCPTSLEAPKKQRRPLVASGCYYNNTCPRRRLRLLKDATGTLCRRGRQNTGSEVSLKPRAGRRSQPGVRRTWAAPSGVSPQNFQSSRPPGRASARRSLLLLLLLSGRVVGPTRLDDLLPQGAGLVVLVAVVGGGVDAAALVVADVDDHAGGGGGGGLELVLVSWNHTETDVVMQGHEVMTGGVRGRSQGEESGPTWSQLGDGTQQVVVDHRHGVLRLGPAHRGGGGGRDQELLSVLWRRSLASAAARASLKLILTRRNDLKYWNRTSGSKDRNRDSKLAWNRGGEPNTVSCSLTCASGRPNTSWWVTAATRQKRLHLVVLMCMMDPGSRSRLHPAQRGDGEEEEDEEEEGGERWSVAFPRVMRRK</sequence>
<dbReference type="EMBL" id="SRLO01002039">
    <property type="protein sequence ID" value="TNN34111.1"/>
    <property type="molecule type" value="Genomic_DNA"/>
</dbReference>
<evidence type="ECO:0000313" key="2">
    <source>
        <dbReference type="EMBL" id="TNN34111.1"/>
    </source>
</evidence>
<accession>A0A4Z2F019</accession>
<gene>
    <name evidence="2" type="ORF">EYF80_055729</name>
</gene>
<evidence type="ECO:0000256" key="1">
    <source>
        <dbReference type="SAM" id="MobiDB-lite"/>
    </source>
</evidence>
<feature type="compositionally biased region" description="Acidic residues" evidence="1">
    <location>
        <begin position="355"/>
        <end position="365"/>
    </location>
</feature>
<reference evidence="2 3" key="1">
    <citation type="submission" date="2019-03" db="EMBL/GenBank/DDBJ databases">
        <title>First draft genome of Liparis tanakae, snailfish: a comprehensive survey of snailfish specific genes.</title>
        <authorList>
            <person name="Kim W."/>
            <person name="Song I."/>
            <person name="Jeong J.-H."/>
            <person name="Kim D."/>
            <person name="Kim S."/>
            <person name="Ryu S."/>
            <person name="Song J.Y."/>
            <person name="Lee S.K."/>
        </authorList>
    </citation>
    <scope>NUCLEOTIDE SEQUENCE [LARGE SCALE GENOMIC DNA]</scope>
    <source>
        <tissue evidence="2">Muscle</tissue>
    </source>
</reference>